<dbReference type="EMBL" id="JAMPKK010000107">
    <property type="protein sequence ID" value="MEP0868056.1"/>
    <property type="molecule type" value="Genomic_DNA"/>
</dbReference>
<dbReference type="Proteomes" id="UP001442494">
    <property type="component" value="Unassembled WGS sequence"/>
</dbReference>
<protein>
    <submittedName>
        <fullName evidence="3">Uncharacterized protein</fullName>
    </submittedName>
</protein>
<feature type="transmembrane region" description="Helical" evidence="2">
    <location>
        <begin position="57"/>
        <end position="78"/>
    </location>
</feature>
<proteinExistence type="predicted"/>
<comment type="caution">
    <text evidence="3">The sequence shown here is derived from an EMBL/GenBank/DDBJ whole genome shotgun (WGS) entry which is preliminary data.</text>
</comment>
<organism evidence="3 4">
    <name type="scientific">Funiculus sociatus GB2-A5</name>
    <dbReference type="NCBI Taxonomy" id="2933946"/>
    <lineage>
        <taxon>Bacteria</taxon>
        <taxon>Bacillati</taxon>
        <taxon>Cyanobacteriota</taxon>
        <taxon>Cyanophyceae</taxon>
        <taxon>Coleofasciculales</taxon>
        <taxon>Coleofasciculaceae</taxon>
        <taxon>Funiculus</taxon>
    </lineage>
</organism>
<keyword evidence="2" id="KW-0472">Membrane</keyword>
<evidence type="ECO:0000256" key="2">
    <source>
        <dbReference type="SAM" id="Phobius"/>
    </source>
</evidence>
<keyword evidence="4" id="KW-1185">Reference proteome</keyword>
<feature type="transmembrane region" description="Helical" evidence="2">
    <location>
        <begin position="113"/>
        <end position="131"/>
    </location>
</feature>
<evidence type="ECO:0000313" key="3">
    <source>
        <dbReference type="EMBL" id="MEP0868056.1"/>
    </source>
</evidence>
<evidence type="ECO:0000313" key="4">
    <source>
        <dbReference type="Proteomes" id="UP001442494"/>
    </source>
</evidence>
<evidence type="ECO:0000256" key="1">
    <source>
        <dbReference type="SAM" id="MobiDB-lite"/>
    </source>
</evidence>
<dbReference type="RefSeq" id="WP_190423948.1">
    <property type="nucleotide sequence ID" value="NZ_JAMPKK010000107.1"/>
</dbReference>
<keyword evidence="2" id="KW-0812">Transmembrane</keyword>
<feature type="transmembrane region" description="Helical" evidence="2">
    <location>
        <begin position="85"/>
        <end position="107"/>
    </location>
</feature>
<keyword evidence="2" id="KW-1133">Transmembrane helix</keyword>
<sequence length="133" mass="14264">MFNPHDNQPQSEAEFLENTESESSTSRFYKAAGNISEFCLYFSGGVALALLSRLVPGMLIAYAMLLGLTAGYIALALGKDRRESAVIGLAIAASTIAGFWDAVVSIVAVLNPLLLVSLPTLLVCLATLWRVRK</sequence>
<name>A0ABV0JZH5_9CYAN</name>
<gene>
    <name evidence="3" type="ORF">NDI37_26830</name>
</gene>
<feature type="region of interest" description="Disordered" evidence="1">
    <location>
        <begin position="1"/>
        <end position="20"/>
    </location>
</feature>
<feature type="compositionally biased region" description="Polar residues" evidence="1">
    <location>
        <begin position="1"/>
        <end position="11"/>
    </location>
</feature>
<reference evidence="3 4" key="1">
    <citation type="submission" date="2022-04" db="EMBL/GenBank/DDBJ databases">
        <title>Positive selection, recombination, and allopatry shape intraspecific diversity of widespread and dominant cyanobacteria.</title>
        <authorList>
            <person name="Wei J."/>
            <person name="Shu W."/>
            <person name="Hu C."/>
        </authorList>
    </citation>
    <scope>NUCLEOTIDE SEQUENCE [LARGE SCALE GENOMIC DNA]</scope>
    <source>
        <strain evidence="3 4">GB2-A5</strain>
    </source>
</reference>
<accession>A0ABV0JZH5</accession>